<sequence>MYTLDFVSEGKYVLRVGDLCGKYYVPVALPGRYRSNVEDIENILYIWMNKFDKIKKNKKIKKKEDEEEEGEGEEGEEGEGEEEEGEGEGEKESCKDLYLFSCIFKETKFSLILTKSRYEKNFCVWKILWCAWQDILKKSFEKNDNKYFKMYKKNLIIFQAGCIYLMFLLYFCQHVEEHEFPYPLYLSPEIVNRCLDITEQCESLNIFKELRFILNFMFDTNSIILCCNNNLNETYQDRYGAPLYIEKSKLGVENATQIKDVHITNIYNHMNDQLKDLCKLCDNQRWKSTHSNTSTYNLLFKLELLKDVLNEDNLCQKQIFVESIIQKQDVYLDDEFKSFTYFFASSPSANFLSRIVHSDSSRFVQVNNKIGLNNIMNTCAPNIKREKMFTILLSRMFRAGDKRGHTRNQTTLTLSSIWAYFTLLTVFYLTNGILNIGFVCSLPLVFGLFAFSIANSDCTIKTLYKYTRYMFCFVVAKLIYDTVTNVSGDGANSFDYGFSGIIYMNLFRGNYYFVLKIVHLIVLSVLSLIIVKSFPKFFSTNSLQSPISILLDKYIVSTLCSLPIAASLTQIFYLTSKTINPIAWAITTYVLVVLRNHVETDYNHILNKIPTSINEFL</sequence>
<name>A0ACB9Y3T9_PLABR</name>
<keyword evidence="2" id="KW-1185">Reference proteome</keyword>
<gene>
    <name evidence="1" type="ORF">MKS88_004786</name>
</gene>
<protein>
    <submittedName>
        <fullName evidence="1">Uncharacterized protein</fullName>
    </submittedName>
</protein>
<evidence type="ECO:0000313" key="2">
    <source>
        <dbReference type="Proteomes" id="UP001056978"/>
    </source>
</evidence>
<reference evidence="1" key="1">
    <citation type="submission" date="2022-06" db="EMBL/GenBank/DDBJ databases">
        <title>The First Complete Genome of the Simian Malaria Parasite Plasmodium brasilianum.</title>
        <authorList>
            <person name="Bajic M."/>
            <person name="Ravishankar S."/>
        </authorList>
    </citation>
    <scope>NUCLEOTIDE SEQUENCE</scope>
    <source>
        <strain evidence="1">Bolivian I</strain>
    </source>
</reference>
<accession>A0ACB9Y3T9</accession>
<evidence type="ECO:0000313" key="1">
    <source>
        <dbReference type="EMBL" id="KAI4835575.1"/>
    </source>
</evidence>
<dbReference type="EMBL" id="CM043781">
    <property type="protein sequence ID" value="KAI4835575.1"/>
    <property type="molecule type" value="Genomic_DNA"/>
</dbReference>
<organism evidence="1 2">
    <name type="scientific">Plasmodium brasilianum</name>
    <dbReference type="NCBI Taxonomy" id="5824"/>
    <lineage>
        <taxon>Eukaryota</taxon>
        <taxon>Sar</taxon>
        <taxon>Alveolata</taxon>
        <taxon>Apicomplexa</taxon>
        <taxon>Aconoidasida</taxon>
        <taxon>Haemosporida</taxon>
        <taxon>Plasmodiidae</taxon>
        <taxon>Plasmodium</taxon>
        <taxon>Plasmodium (Plasmodium)</taxon>
    </lineage>
</organism>
<dbReference type="Proteomes" id="UP001056978">
    <property type="component" value="Chromosome 13"/>
</dbReference>
<proteinExistence type="predicted"/>
<comment type="caution">
    <text evidence="1">The sequence shown here is derived from an EMBL/GenBank/DDBJ whole genome shotgun (WGS) entry which is preliminary data.</text>
</comment>